<dbReference type="Proteomes" id="UP000414364">
    <property type="component" value="Unassembled WGS sequence"/>
</dbReference>
<dbReference type="GO" id="GO:0051539">
    <property type="term" value="F:4 iron, 4 sulfur cluster binding"/>
    <property type="evidence" value="ECO:0007669"/>
    <property type="project" value="UniProtKB-KW"/>
</dbReference>
<evidence type="ECO:0000313" key="8">
    <source>
        <dbReference type="Proteomes" id="UP000371423"/>
    </source>
</evidence>
<reference evidence="8 9" key="1">
    <citation type="journal article" date="2019" name="Syst. Appl. Microbiol.">
        <title>Polyphasic characterization of two novel Lactobacillus spp. isolated from blown salami packages: Description of Lactobacillus halodurans sp. nov. and Lactobacillus salsicarnum sp. nov.</title>
        <authorList>
            <person name="Schuster J.A."/>
            <person name="Klingl A."/>
            <person name="Vogel R.F."/>
            <person name="Ehrmann M.A."/>
        </authorList>
    </citation>
    <scope>NUCLEOTIDE SEQUENCE [LARGE SCALE GENOMIC DNA]</scope>
    <source>
        <strain evidence="7 8">TMW 1.1920</strain>
        <strain evidence="6 9">TMW 1.2172</strain>
    </source>
</reference>
<name>A0A5P0ZYE9_9LACO</name>
<keyword evidence="3" id="KW-0560">Oxidoreductase</keyword>
<dbReference type="PANTHER" id="PTHR43498">
    <property type="entry name" value="FERREDOXIN:COB-COM HETERODISULFIDE REDUCTASE SUBUNIT A"/>
    <property type="match status" value="1"/>
</dbReference>
<dbReference type="OrthoDB" id="9777740at2"/>
<keyword evidence="8" id="KW-1185">Reference proteome</keyword>
<accession>A0A5P0ZYE9</accession>
<dbReference type="EMBL" id="VDFP01000003">
    <property type="protein sequence ID" value="MQS75310.1"/>
    <property type="molecule type" value="Genomic_DNA"/>
</dbReference>
<keyword evidence="1" id="KW-0004">4Fe-4S</keyword>
<evidence type="ECO:0000313" key="7">
    <source>
        <dbReference type="EMBL" id="MQS98123.1"/>
    </source>
</evidence>
<protein>
    <submittedName>
        <fullName evidence="7">FAD-dependent oxidoreductase</fullName>
    </submittedName>
</protein>
<evidence type="ECO:0000256" key="1">
    <source>
        <dbReference type="ARBA" id="ARBA00022485"/>
    </source>
</evidence>
<organism evidence="7 8">
    <name type="scientific">Companilactobacillus halodurans</name>
    <dbReference type="NCBI Taxonomy" id="2584183"/>
    <lineage>
        <taxon>Bacteria</taxon>
        <taxon>Bacillati</taxon>
        <taxon>Bacillota</taxon>
        <taxon>Bacilli</taxon>
        <taxon>Lactobacillales</taxon>
        <taxon>Lactobacillaceae</taxon>
        <taxon>Companilactobacillus</taxon>
    </lineage>
</organism>
<dbReference type="PANTHER" id="PTHR43498:SF1">
    <property type="entry name" value="COB--COM HETERODISULFIDE REDUCTASE IRON-SULFUR SUBUNIT A"/>
    <property type="match status" value="1"/>
</dbReference>
<dbReference type="AlphaFoldDB" id="A0A5P0ZYE9"/>
<dbReference type="GO" id="GO:0046872">
    <property type="term" value="F:metal ion binding"/>
    <property type="evidence" value="ECO:0007669"/>
    <property type="project" value="UniProtKB-KW"/>
</dbReference>
<dbReference type="InterPro" id="IPR039650">
    <property type="entry name" value="HdrA-like"/>
</dbReference>
<sequence length="430" mass="46098">MIIIIQKYAGGNPMKRNLNYDVVIVGGGAAGISAALAASKINQKVLLIERDPSFGGAGVNSQVASYCGFYTRGQKPDLVAGGIGKLVLDKMKEAGINTTAVPSKSTGNVSIKFDPEKMKIIFDDLLSKSNADFLLHASVIGARVEEGKISTVICSDDDGLFTVHGKEFIDASGNGNLLHAAGLKTNWGDKDGNAQQASLSFRIDNLPQHAIGMADIEQAVRKGKKAGIKHLTQERGVFLKEPEASYAFLAAPSIKIDSLDSKNMTKYEMKLRKQVQAYFKVIKKYIAGCENAILTFSGPKIGIREARRMIGEVELKNEDILNATKRSDSIGRAAWSLELHHVNNQLEYVCIPDNEYASIPLGCLKAKGIENLWGAGRLISADHLAQASIRVMGTGFITGQAAGVAAALAINGRTSVEEVRKELVAQGALL</sequence>
<evidence type="ECO:0000313" key="6">
    <source>
        <dbReference type="EMBL" id="MQS75310.1"/>
    </source>
</evidence>
<evidence type="ECO:0000313" key="9">
    <source>
        <dbReference type="Proteomes" id="UP000414364"/>
    </source>
</evidence>
<keyword evidence="5" id="KW-0411">Iron-sulfur</keyword>
<dbReference type="Pfam" id="PF12831">
    <property type="entry name" value="FAD_oxidored"/>
    <property type="match status" value="1"/>
</dbReference>
<gene>
    <name evidence="7" type="ORF">FHL05_09540</name>
    <name evidence="6" type="ORF">FHL06_02725</name>
</gene>
<dbReference type="SUPFAM" id="SSF51905">
    <property type="entry name" value="FAD/NAD(P)-binding domain"/>
    <property type="match status" value="1"/>
</dbReference>
<evidence type="ECO:0000256" key="4">
    <source>
        <dbReference type="ARBA" id="ARBA00023004"/>
    </source>
</evidence>
<dbReference type="InterPro" id="IPR036188">
    <property type="entry name" value="FAD/NAD-bd_sf"/>
</dbReference>
<dbReference type="Gene3D" id="3.50.50.60">
    <property type="entry name" value="FAD/NAD(P)-binding domain"/>
    <property type="match status" value="1"/>
</dbReference>
<dbReference type="GO" id="GO:0016491">
    <property type="term" value="F:oxidoreductase activity"/>
    <property type="evidence" value="ECO:0007669"/>
    <property type="project" value="UniProtKB-KW"/>
</dbReference>
<dbReference type="EMBL" id="VDFO01000037">
    <property type="protein sequence ID" value="MQS98123.1"/>
    <property type="molecule type" value="Genomic_DNA"/>
</dbReference>
<evidence type="ECO:0000256" key="5">
    <source>
        <dbReference type="ARBA" id="ARBA00023014"/>
    </source>
</evidence>
<dbReference type="Proteomes" id="UP000371423">
    <property type="component" value="Unassembled WGS sequence"/>
</dbReference>
<evidence type="ECO:0000256" key="3">
    <source>
        <dbReference type="ARBA" id="ARBA00023002"/>
    </source>
</evidence>
<keyword evidence="2" id="KW-0479">Metal-binding</keyword>
<evidence type="ECO:0000256" key="2">
    <source>
        <dbReference type="ARBA" id="ARBA00022723"/>
    </source>
</evidence>
<proteinExistence type="predicted"/>
<comment type="caution">
    <text evidence="7">The sequence shown here is derived from an EMBL/GenBank/DDBJ whole genome shotgun (WGS) entry which is preliminary data.</text>
</comment>
<keyword evidence="4" id="KW-0408">Iron</keyword>